<gene>
    <name evidence="11" type="ORF">TTHERM_00013500</name>
</gene>
<dbReference type="HOGENOM" id="CLU_028341_1_0_1"/>
<organism evidence="11 12">
    <name type="scientific">Tetrahymena thermophila (strain SB210)</name>
    <dbReference type="NCBI Taxonomy" id="312017"/>
    <lineage>
        <taxon>Eukaryota</taxon>
        <taxon>Sar</taxon>
        <taxon>Alveolata</taxon>
        <taxon>Ciliophora</taxon>
        <taxon>Intramacronucleata</taxon>
        <taxon>Oligohymenophorea</taxon>
        <taxon>Hymenostomatida</taxon>
        <taxon>Tetrahymenina</taxon>
        <taxon>Tetrahymenidae</taxon>
        <taxon>Tetrahymena</taxon>
    </lineage>
</organism>
<dbReference type="RefSeq" id="XP_001008329.2">
    <property type="nucleotide sequence ID" value="XM_001008329.3"/>
</dbReference>
<dbReference type="eggNOG" id="ENOG502QQ2T">
    <property type="taxonomic scope" value="Eukaryota"/>
</dbReference>
<dbReference type="PANTHER" id="PTHR16130:SF2">
    <property type="entry name" value="LYSOSOMAL COBALAMIN TRANSPORT ESCORT PROTEIN LMBD1"/>
    <property type="match status" value="1"/>
</dbReference>
<evidence type="ECO:0000256" key="3">
    <source>
        <dbReference type="ARBA" id="ARBA00022448"/>
    </source>
</evidence>
<feature type="transmembrane region" description="Helical" evidence="10">
    <location>
        <begin position="360"/>
        <end position="379"/>
    </location>
</feature>
<evidence type="ECO:0000256" key="7">
    <source>
        <dbReference type="ARBA" id="ARBA00023136"/>
    </source>
</evidence>
<accession>Q22RN8</accession>
<keyword evidence="3" id="KW-0813">Transport</keyword>
<evidence type="ECO:0000313" key="11">
    <source>
        <dbReference type="EMBL" id="EAR88084.2"/>
    </source>
</evidence>
<name>Q22RN8_TETTS</name>
<feature type="transmembrane region" description="Helical" evidence="10">
    <location>
        <begin position="537"/>
        <end position="562"/>
    </location>
</feature>
<dbReference type="OrthoDB" id="73273at2759"/>
<feature type="transmembrane region" description="Helical" evidence="10">
    <location>
        <begin position="148"/>
        <end position="166"/>
    </location>
</feature>
<dbReference type="InParanoid" id="Q22RN8"/>
<dbReference type="GO" id="GO:0031419">
    <property type="term" value="F:cobalamin binding"/>
    <property type="evidence" value="ECO:0007669"/>
    <property type="project" value="UniProtKB-KW"/>
</dbReference>
<feature type="transmembrane region" description="Helical" evidence="10">
    <location>
        <begin position="424"/>
        <end position="447"/>
    </location>
</feature>
<proteinExistence type="inferred from homology"/>
<keyword evidence="9" id="KW-0170">Cobalt</keyword>
<evidence type="ECO:0000256" key="9">
    <source>
        <dbReference type="ARBA" id="ARBA00023285"/>
    </source>
</evidence>
<comment type="similarity">
    <text evidence="2">Belongs to the LIMR family. LMBRD1 subfamily.</text>
</comment>
<sequence length="588" mass="68718">MLIYSIKNDQNLLNNQILLNTYQRYLQKKQKHQQARIKKQSSNKQQSNKILRQKQNRARKQMYLTWILFGFLMAVLYLFARMIYKYYIDPSEQYFVTKYSVIICLVLSMICLLIIPIDILVTQNKEKTFSTLEINVNQTFMKELELKIYGVLILCSFILLPFSYFYCEQKQKDFDEDVSMDTTSTSSKFFKALQNTTFFILVVSVLLLLGLVIKEKDRSAQSEGVDEVDWVKELFDVEHLGESAISFCIALFISFGSILWIIYGSYGLIMLPLYLIKGTKSLSQEKDEVFSDLDQVKQQQKTIQGKYAKSHGKISNHDKKNLANLRKRERILQFKTSRISELEENTNDNLQTLFKILAPFRILLGISSLVISFMLYYSLFLSTYDRIQGSSCGLRCGYITERKQTFNPLDQILVYLSSYYPLDYFFFFIIAGYMYIALLYGIIKLGFNYLWLKNYEIRRSTSQPQALIIFAFFVSICIMVMTSQIMYISPQYTTFGAQRTVKGDQCTLGSVSSSIKYVCSMSNISTFYNKMSLSFPLFAMVFFFSNVAFLFLKTIFFIYGIFKGRNSQIDDDDYLYNDEESTQLISYY</sequence>
<evidence type="ECO:0000313" key="12">
    <source>
        <dbReference type="Proteomes" id="UP000009168"/>
    </source>
</evidence>
<evidence type="ECO:0000256" key="2">
    <source>
        <dbReference type="ARBA" id="ARBA00009901"/>
    </source>
</evidence>
<evidence type="ECO:0000256" key="8">
    <source>
        <dbReference type="ARBA" id="ARBA00023228"/>
    </source>
</evidence>
<protein>
    <submittedName>
        <fullName evidence="11">LMBR1-like motif protein</fullName>
    </submittedName>
</protein>
<evidence type="ECO:0000256" key="4">
    <source>
        <dbReference type="ARBA" id="ARBA00022628"/>
    </source>
</evidence>
<reference evidence="12" key="1">
    <citation type="journal article" date="2006" name="PLoS Biol.">
        <title>Macronuclear genome sequence of the ciliate Tetrahymena thermophila, a model eukaryote.</title>
        <authorList>
            <person name="Eisen J.A."/>
            <person name="Coyne R.S."/>
            <person name="Wu M."/>
            <person name="Wu D."/>
            <person name="Thiagarajan M."/>
            <person name="Wortman J.R."/>
            <person name="Badger J.H."/>
            <person name="Ren Q."/>
            <person name="Amedeo P."/>
            <person name="Jones K.M."/>
            <person name="Tallon L.J."/>
            <person name="Delcher A.L."/>
            <person name="Salzberg S.L."/>
            <person name="Silva J.C."/>
            <person name="Haas B.J."/>
            <person name="Majoros W.H."/>
            <person name="Farzad M."/>
            <person name="Carlton J.M."/>
            <person name="Smith R.K. Jr."/>
            <person name="Garg J."/>
            <person name="Pearlman R.E."/>
            <person name="Karrer K.M."/>
            <person name="Sun L."/>
            <person name="Manning G."/>
            <person name="Elde N.C."/>
            <person name="Turkewitz A.P."/>
            <person name="Asai D.J."/>
            <person name="Wilkes D.E."/>
            <person name="Wang Y."/>
            <person name="Cai H."/>
            <person name="Collins K."/>
            <person name="Stewart B.A."/>
            <person name="Lee S.R."/>
            <person name="Wilamowska K."/>
            <person name="Weinberg Z."/>
            <person name="Ruzzo W.L."/>
            <person name="Wloga D."/>
            <person name="Gaertig J."/>
            <person name="Frankel J."/>
            <person name="Tsao C.-C."/>
            <person name="Gorovsky M.A."/>
            <person name="Keeling P.J."/>
            <person name="Waller R.F."/>
            <person name="Patron N.J."/>
            <person name="Cherry J.M."/>
            <person name="Stover N.A."/>
            <person name="Krieger C.J."/>
            <person name="del Toro C."/>
            <person name="Ryder H.F."/>
            <person name="Williamson S.C."/>
            <person name="Barbeau R.A."/>
            <person name="Hamilton E.P."/>
            <person name="Orias E."/>
        </authorList>
    </citation>
    <scope>NUCLEOTIDE SEQUENCE [LARGE SCALE GENOMIC DNA]</scope>
    <source>
        <strain evidence="12">SB210</strain>
    </source>
</reference>
<keyword evidence="5 10" id="KW-0812">Transmembrane</keyword>
<feature type="transmembrane region" description="Helical" evidence="10">
    <location>
        <begin position="100"/>
        <end position="121"/>
    </location>
</feature>
<keyword evidence="6 10" id="KW-1133">Transmembrane helix</keyword>
<dbReference type="GO" id="GO:0005765">
    <property type="term" value="C:lysosomal membrane"/>
    <property type="evidence" value="ECO:0007669"/>
    <property type="project" value="UniProtKB-SubCell"/>
</dbReference>
<dbReference type="GeneID" id="7823227"/>
<dbReference type="InterPro" id="IPR050854">
    <property type="entry name" value="LMBD1_LysCbl_Transport"/>
</dbReference>
<dbReference type="STRING" id="312017.Q22RN8"/>
<dbReference type="KEGG" id="tet:TTHERM_00013500"/>
<dbReference type="Proteomes" id="UP000009168">
    <property type="component" value="Unassembled WGS sequence"/>
</dbReference>
<keyword evidence="7 10" id="KW-0472">Membrane</keyword>
<dbReference type="InterPro" id="IPR006876">
    <property type="entry name" value="LMBR1-like_membr_prot"/>
</dbReference>
<dbReference type="FunCoup" id="Q22RN8">
    <property type="interactions" value="89"/>
</dbReference>
<feature type="transmembrane region" description="Helical" evidence="10">
    <location>
        <begin position="467"/>
        <end position="488"/>
    </location>
</feature>
<evidence type="ECO:0000256" key="1">
    <source>
        <dbReference type="ARBA" id="ARBA00004155"/>
    </source>
</evidence>
<feature type="transmembrane region" description="Helical" evidence="10">
    <location>
        <begin position="192"/>
        <end position="213"/>
    </location>
</feature>
<dbReference type="PANTHER" id="PTHR16130">
    <property type="entry name" value="LYSOSOMAL COBALAMIN TRANSPORTER-RELATED"/>
    <property type="match status" value="1"/>
</dbReference>
<evidence type="ECO:0000256" key="10">
    <source>
        <dbReference type="SAM" id="Phobius"/>
    </source>
</evidence>
<keyword evidence="4" id="KW-0846">Cobalamin</keyword>
<evidence type="ECO:0000256" key="5">
    <source>
        <dbReference type="ARBA" id="ARBA00022692"/>
    </source>
</evidence>
<dbReference type="AlphaFoldDB" id="Q22RN8"/>
<comment type="subcellular location">
    <subcellularLocation>
        <location evidence="1">Lysosome membrane</location>
        <topology evidence="1">Multi-pass membrane protein</topology>
    </subcellularLocation>
</comment>
<keyword evidence="8" id="KW-0458">Lysosome</keyword>
<dbReference type="GO" id="GO:0072665">
    <property type="term" value="P:protein localization to vacuole"/>
    <property type="evidence" value="ECO:0007669"/>
    <property type="project" value="TreeGrafter"/>
</dbReference>
<evidence type="ECO:0000256" key="6">
    <source>
        <dbReference type="ARBA" id="ARBA00022989"/>
    </source>
</evidence>
<dbReference type="EMBL" id="GG662845">
    <property type="protein sequence ID" value="EAR88084.2"/>
    <property type="molecule type" value="Genomic_DNA"/>
</dbReference>
<feature type="transmembrane region" description="Helical" evidence="10">
    <location>
        <begin position="62"/>
        <end position="80"/>
    </location>
</feature>
<dbReference type="Pfam" id="PF04791">
    <property type="entry name" value="LMBR1"/>
    <property type="match status" value="1"/>
</dbReference>
<keyword evidence="12" id="KW-1185">Reference proteome</keyword>